<keyword evidence="4" id="KW-1185">Reference proteome</keyword>
<evidence type="ECO:0000313" key="4">
    <source>
        <dbReference type="Proteomes" id="UP001056336"/>
    </source>
</evidence>
<keyword evidence="1" id="KW-0472">Membrane</keyword>
<name>A0ABY4QU55_9ACTN</name>
<evidence type="ECO:0000259" key="2">
    <source>
        <dbReference type="Pfam" id="PF26604"/>
    </source>
</evidence>
<evidence type="ECO:0000256" key="1">
    <source>
        <dbReference type="SAM" id="Phobius"/>
    </source>
</evidence>
<dbReference type="NCBIfam" id="NF047864">
    <property type="entry name" value="CBU_0592_membra"/>
    <property type="match status" value="1"/>
</dbReference>
<feature type="domain" description="CBU-0592-like" evidence="2">
    <location>
        <begin position="3"/>
        <end position="77"/>
    </location>
</feature>
<dbReference type="RefSeq" id="WP_249769375.1">
    <property type="nucleotide sequence ID" value="NZ_CP097332.1"/>
</dbReference>
<proteinExistence type="predicted"/>
<protein>
    <recommendedName>
        <fullName evidence="2">CBU-0592-like domain-containing protein</fullName>
    </recommendedName>
</protein>
<dbReference type="EMBL" id="CP097332">
    <property type="protein sequence ID" value="UQX86963.1"/>
    <property type="molecule type" value="Genomic_DNA"/>
</dbReference>
<accession>A0ABY4QU55</accession>
<reference evidence="3" key="1">
    <citation type="journal article" date="2018" name="Int. J. Syst. Evol. Microbiol.">
        <title>Jatrophihabitans telluris sp. nov., isolated from sediment soil of lava forest wetlands and the emended description of the genus Jatrophihabitans.</title>
        <authorList>
            <person name="Lee K.C."/>
            <person name="Suh M.K."/>
            <person name="Eom M.K."/>
            <person name="Kim K.K."/>
            <person name="Kim J.S."/>
            <person name="Kim D.S."/>
            <person name="Ko S.H."/>
            <person name="Shin Y.K."/>
            <person name="Lee J.S."/>
        </authorList>
    </citation>
    <scope>NUCLEOTIDE SEQUENCE</scope>
    <source>
        <strain evidence="3">N237</strain>
    </source>
</reference>
<sequence>MNQLIQVVGSLLVLAGFALAQTGVLEQRSARYLILNLTGSAILAVQAVLLRQWGFLLLEGVWAVVSALSLARVRRSR</sequence>
<dbReference type="InterPro" id="IPR058058">
    <property type="entry name" value="CBU_0592-like"/>
</dbReference>
<gene>
    <name evidence="3" type="ORF">M6D93_11665</name>
</gene>
<dbReference type="Pfam" id="PF26604">
    <property type="entry name" value="CBU_0592"/>
    <property type="match status" value="1"/>
</dbReference>
<organism evidence="3 4">
    <name type="scientific">Jatrophihabitans telluris</name>
    <dbReference type="NCBI Taxonomy" id="2038343"/>
    <lineage>
        <taxon>Bacteria</taxon>
        <taxon>Bacillati</taxon>
        <taxon>Actinomycetota</taxon>
        <taxon>Actinomycetes</taxon>
        <taxon>Jatrophihabitantales</taxon>
        <taxon>Jatrophihabitantaceae</taxon>
        <taxon>Jatrophihabitans</taxon>
    </lineage>
</organism>
<feature type="transmembrane region" description="Helical" evidence="1">
    <location>
        <begin position="30"/>
        <end position="49"/>
    </location>
</feature>
<dbReference type="Proteomes" id="UP001056336">
    <property type="component" value="Chromosome"/>
</dbReference>
<keyword evidence="1" id="KW-1133">Transmembrane helix</keyword>
<reference evidence="3" key="2">
    <citation type="submission" date="2022-05" db="EMBL/GenBank/DDBJ databases">
        <authorList>
            <person name="Kim J.-S."/>
            <person name="Lee K."/>
            <person name="Suh M."/>
            <person name="Eom M."/>
            <person name="Kim J.-S."/>
            <person name="Kim D.-S."/>
            <person name="Ko S.-H."/>
            <person name="Shin Y."/>
            <person name="Lee J.-S."/>
        </authorList>
    </citation>
    <scope>NUCLEOTIDE SEQUENCE</scope>
    <source>
        <strain evidence="3">N237</strain>
    </source>
</reference>
<feature type="transmembrane region" description="Helical" evidence="1">
    <location>
        <begin position="56"/>
        <end position="73"/>
    </location>
</feature>
<keyword evidence="1" id="KW-0812">Transmembrane</keyword>
<evidence type="ECO:0000313" key="3">
    <source>
        <dbReference type="EMBL" id="UQX86963.1"/>
    </source>
</evidence>